<accession>A0A147ENT6</accession>
<feature type="compositionally biased region" description="Low complexity" evidence="3">
    <location>
        <begin position="8"/>
        <end position="18"/>
    </location>
</feature>
<keyword evidence="6" id="KW-1185">Reference proteome</keyword>
<reference evidence="5 6" key="1">
    <citation type="journal article" date="2016" name="Front. Microbiol.">
        <title>Genomic Resource of Rice Seed Associated Bacteria.</title>
        <authorList>
            <person name="Midha S."/>
            <person name="Bansal K."/>
            <person name="Sharma S."/>
            <person name="Kumar N."/>
            <person name="Patil P.P."/>
            <person name="Chaudhry V."/>
            <person name="Patil P.B."/>
        </authorList>
    </citation>
    <scope>NUCLEOTIDE SEQUENCE [LARGE SCALE GENOMIC DNA]</scope>
    <source>
        <strain evidence="5 6">NS354</strain>
    </source>
</reference>
<dbReference type="AlphaFoldDB" id="A0A147ENT6"/>
<dbReference type="SUPFAM" id="SSF48498">
    <property type="entry name" value="Tetracyclin repressor-like, C-terminal domain"/>
    <property type="match status" value="1"/>
</dbReference>
<evidence type="ECO:0000259" key="4">
    <source>
        <dbReference type="PROSITE" id="PS50977"/>
    </source>
</evidence>
<evidence type="ECO:0000313" key="6">
    <source>
        <dbReference type="Proteomes" id="UP000070810"/>
    </source>
</evidence>
<keyword evidence="1 2" id="KW-0238">DNA-binding</keyword>
<evidence type="ECO:0000313" key="5">
    <source>
        <dbReference type="EMBL" id="KTR86134.1"/>
    </source>
</evidence>
<dbReference type="RefSeq" id="WP_058593757.1">
    <property type="nucleotide sequence ID" value="NZ_LDRK01000028.1"/>
</dbReference>
<feature type="domain" description="HTH tetR-type" evidence="4">
    <location>
        <begin position="25"/>
        <end position="85"/>
    </location>
</feature>
<name>A0A147ENT6_9MICO</name>
<feature type="region of interest" description="Disordered" evidence="3">
    <location>
        <begin position="1"/>
        <end position="26"/>
    </location>
</feature>
<dbReference type="InterPro" id="IPR036271">
    <property type="entry name" value="Tet_transcr_reg_TetR-rel_C_sf"/>
</dbReference>
<dbReference type="PATRIC" id="fig|1079994.3.peg.1394"/>
<dbReference type="SUPFAM" id="SSF46689">
    <property type="entry name" value="Homeodomain-like"/>
    <property type="match status" value="1"/>
</dbReference>
<dbReference type="EMBL" id="LDRK01000028">
    <property type="protein sequence ID" value="KTR86134.1"/>
    <property type="molecule type" value="Genomic_DNA"/>
</dbReference>
<dbReference type="InterPro" id="IPR001647">
    <property type="entry name" value="HTH_TetR"/>
</dbReference>
<evidence type="ECO:0000256" key="2">
    <source>
        <dbReference type="PROSITE-ProRule" id="PRU00335"/>
    </source>
</evidence>
<dbReference type="InterPro" id="IPR009057">
    <property type="entry name" value="Homeodomain-like_sf"/>
</dbReference>
<comment type="caution">
    <text evidence="5">The sequence shown here is derived from an EMBL/GenBank/DDBJ whole genome shotgun (WGS) entry which is preliminary data.</text>
</comment>
<dbReference type="GO" id="GO:0003677">
    <property type="term" value="F:DNA binding"/>
    <property type="evidence" value="ECO:0007669"/>
    <property type="project" value="UniProtKB-UniRule"/>
</dbReference>
<organism evidence="5 6">
    <name type="scientific">Leucobacter chromiiresistens</name>
    <dbReference type="NCBI Taxonomy" id="1079994"/>
    <lineage>
        <taxon>Bacteria</taxon>
        <taxon>Bacillati</taxon>
        <taxon>Actinomycetota</taxon>
        <taxon>Actinomycetes</taxon>
        <taxon>Micrococcales</taxon>
        <taxon>Microbacteriaceae</taxon>
        <taxon>Leucobacter</taxon>
    </lineage>
</organism>
<gene>
    <name evidence="5" type="ORF">NS354_06505</name>
</gene>
<proteinExistence type="predicted"/>
<evidence type="ECO:0000256" key="3">
    <source>
        <dbReference type="SAM" id="MobiDB-lite"/>
    </source>
</evidence>
<dbReference type="OrthoDB" id="6929199at2"/>
<feature type="DNA-binding region" description="H-T-H motif" evidence="2">
    <location>
        <begin position="48"/>
        <end position="67"/>
    </location>
</feature>
<dbReference type="Proteomes" id="UP000070810">
    <property type="component" value="Unassembled WGS sequence"/>
</dbReference>
<dbReference type="Pfam" id="PF00440">
    <property type="entry name" value="TetR_N"/>
    <property type="match status" value="1"/>
</dbReference>
<dbReference type="Gene3D" id="1.10.357.10">
    <property type="entry name" value="Tetracycline Repressor, domain 2"/>
    <property type="match status" value="1"/>
</dbReference>
<sequence>MHETTESAAPAAQAAPAAPRRRDPEGRRRAILAAATEIIVEEGAAALTHRAVAKRASVPLGSTTQYFTSIDDMRECALQQLADEIDESIARLEPFIATIFEHPDPVFDELLAYLEDPRTVHADIALMTSGTTDPRLRALALRWPERIVDLLSTQVGRERAVAIAVFIDGATMHAGLTGTPLGRDELTRALQALMTMPVPGSAHT</sequence>
<dbReference type="PROSITE" id="PS50977">
    <property type="entry name" value="HTH_TETR_2"/>
    <property type="match status" value="1"/>
</dbReference>
<protein>
    <submittedName>
        <fullName evidence="5">TetR family transcriptional regulator</fullName>
    </submittedName>
</protein>
<evidence type="ECO:0000256" key="1">
    <source>
        <dbReference type="ARBA" id="ARBA00023125"/>
    </source>
</evidence>